<evidence type="ECO:0000259" key="1">
    <source>
        <dbReference type="Pfam" id="PF08751"/>
    </source>
</evidence>
<reference evidence="2" key="1">
    <citation type="submission" date="2023-07" db="EMBL/GenBank/DDBJ databases">
        <authorList>
            <person name="Shahid S."/>
            <person name="Akbar M.Y."/>
            <person name="Ajmal W."/>
            <person name="Ansari A."/>
            <person name="Ghazanfar S."/>
        </authorList>
    </citation>
    <scope>NUCLEOTIDE SEQUENCE</scope>
    <source>
        <strain evidence="2">NIGAB</strain>
    </source>
</reference>
<dbReference type="Pfam" id="PF08751">
    <property type="entry name" value="TrwC"/>
    <property type="match status" value="1"/>
</dbReference>
<proteinExistence type="predicted"/>
<dbReference type="Gene3D" id="3.40.50.300">
    <property type="entry name" value="P-loop containing nucleotide triphosphate hydrolases"/>
    <property type="match status" value="2"/>
</dbReference>
<dbReference type="NCBIfam" id="NF041492">
    <property type="entry name" value="MobF"/>
    <property type="match status" value="1"/>
</dbReference>
<dbReference type="Pfam" id="PF13604">
    <property type="entry name" value="AAA_30"/>
    <property type="match status" value="1"/>
</dbReference>
<name>A0AAP5F1K8_9GAMM</name>
<dbReference type="Proteomes" id="UP001240529">
    <property type="component" value="Unassembled WGS sequence"/>
</dbReference>
<feature type="domain" description="TrwC relaxase" evidence="1">
    <location>
        <begin position="19"/>
        <end position="326"/>
    </location>
</feature>
<comment type="caution">
    <text evidence="2">The sequence shown here is derived from an EMBL/GenBank/DDBJ whole genome shotgun (WGS) entry which is preliminary data.</text>
</comment>
<organism evidence="2 3">
    <name type="scientific">Stenotrophomonas geniculata</name>
    <dbReference type="NCBI Taxonomy" id="86188"/>
    <lineage>
        <taxon>Bacteria</taxon>
        <taxon>Pseudomonadati</taxon>
        <taxon>Pseudomonadota</taxon>
        <taxon>Gammaproteobacteria</taxon>
        <taxon>Lysobacterales</taxon>
        <taxon>Lysobacteraceae</taxon>
        <taxon>Stenotrophomonas</taxon>
    </lineage>
</organism>
<dbReference type="InterPro" id="IPR014862">
    <property type="entry name" value="TrwC"/>
</dbReference>
<dbReference type="Gene3D" id="2.30.30.940">
    <property type="match status" value="1"/>
</dbReference>
<evidence type="ECO:0000313" key="3">
    <source>
        <dbReference type="Proteomes" id="UP001240529"/>
    </source>
</evidence>
<gene>
    <name evidence="2" type="primary">mobF</name>
    <name evidence="2" type="ORF">Q0031_15050</name>
</gene>
<dbReference type="SUPFAM" id="SSF52540">
    <property type="entry name" value="P-loop containing nucleoside triphosphate hydrolases"/>
    <property type="match status" value="2"/>
</dbReference>
<dbReference type="RefSeq" id="WP_305730464.1">
    <property type="nucleotide sequence ID" value="NZ_JAUZEA010000007.1"/>
</dbReference>
<accession>A0AAP5F1K8</accession>
<evidence type="ECO:0000313" key="2">
    <source>
        <dbReference type="EMBL" id="MDQ7953098.1"/>
    </source>
</evidence>
<dbReference type="AlphaFoldDB" id="A0AAP5F1K8"/>
<sequence>MIGITGITAQGRNKDGKAVVEYLLATEGLIRYYNGEVQEVSASYWSGKLAHEMKLAGVAVDGKHMLSLCDGFHPFTHEPLCQNAGEKPVLKPKFDAKGAPLLDEDGNQVMIEQGGHRVGYELTFSAPKSLSTVFALADQDEREKILEVQRRAVERAFGYIESKVETRRDQGGRTVIGTEGLIASFHQHVGSRLLDPQVHTHALLYAVAKGIDGKWGAYDSYEIFAHRKAADEIYKNELAAGLKALGYKIEQHVEVNALGEKTGVRTWEIPGTEKLSKLWSSRREDILKHQQENGGTMQQASLATRKHKDEPTLLELVGAWKQDAIELKKQHPELLTTVAEIKQQNITREFVPATDEEILELLHENEAIFDEKELRFRLGQANSGMIDSIQLDAMVSDFIQRNNLVRVCPERIHADDMGSSLARRHTEERFAATWMVSMEREILHKTLSREGELSQHVPLDKLNDAIQVFEAAKGFQISPEQREAVEHLTINTGGVGVLSGLAGTGKTTVSQIYAEAFKADGRTVLGACVSNEAAEKLHQESGLVCTSVAKLISDLGKSKLKLTEKHVVVLDEAGMVDSRQTRDLMAHCQKAGAKLILQGDQEQIQPVGAGSGMSIAKDAIGDAKLTEIRRQKNAQDRHTAGLFYNYGADGKVRNADKVQSRGDIIEKSKKIFQALVDNGQVDEWATGEQAKKACIKAYFNSLAPTQERLILAHSNEDMQDLNLRVRQELKARGQVDKEDFTFRSIGKNKVFRDLTLSRGDQVIFNVKDEGLDVINGTKGTVKSIKRGSAGGVSLGVEIERNGVTKVVRFDSHQYSALDLSYCSTIHKAQGQGKTDIFHLGHAGMTDNQSALVAFTRLTKGSYTLFADSMSLGQIKGKLGQQRLKENAIQVKKPMRAKQPDLKSEFEQLGQQLGQKLKVNSDFVARLTARRNRQARVVLTR</sequence>
<dbReference type="InterPro" id="IPR027417">
    <property type="entry name" value="P-loop_NTPase"/>
</dbReference>
<dbReference type="SUPFAM" id="SSF55464">
    <property type="entry name" value="Origin of replication-binding domain, RBD-like"/>
    <property type="match status" value="1"/>
</dbReference>
<dbReference type="EMBL" id="JAVIAC010000007">
    <property type="protein sequence ID" value="MDQ7953098.1"/>
    <property type="molecule type" value="Genomic_DNA"/>
</dbReference>
<protein>
    <submittedName>
        <fullName evidence="2">MobF family relaxase</fullName>
    </submittedName>
</protein>